<evidence type="ECO:0000256" key="1">
    <source>
        <dbReference type="SAM" id="MobiDB-lite"/>
    </source>
</evidence>
<feature type="chain" id="PRO_5031270936" description="SAP domain-containing protein" evidence="2">
    <location>
        <begin position="19"/>
        <end position="501"/>
    </location>
</feature>
<dbReference type="InterPro" id="IPR040452">
    <property type="entry name" value="SfsA_C"/>
</dbReference>
<dbReference type="GO" id="GO:0003677">
    <property type="term" value="F:DNA binding"/>
    <property type="evidence" value="ECO:0007669"/>
    <property type="project" value="InterPro"/>
</dbReference>
<gene>
    <name evidence="4" type="ORF">HAKA00212_LOCUS13242</name>
</gene>
<feature type="domain" description="SAP" evidence="3">
    <location>
        <begin position="457"/>
        <end position="491"/>
    </location>
</feature>
<dbReference type="InterPro" id="IPR041465">
    <property type="entry name" value="SfsA_N"/>
</dbReference>
<dbReference type="InterPro" id="IPR036361">
    <property type="entry name" value="SAP_dom_sf"/>
</dbReference>
<evidence type="ECO:0000259" key="3">
    <source>
        <dbReference type="PROSITE" id="PS50800"/>
    </source>
</evidence>
<dbReference type="PANTHER" id="PTHR30545">
    <property type="entry name" value="SUGAR FERMENTATION STIMULATION PROTEIN A"/>
    <property type="match status" value="1"/>
</dbReference>
<sequence>MLALHLLTFLVAPIPIRSFTSLGIFSNLRLVEHLKYSGFQRNNRVRFEQGGIPRSSMKRSHFFASKSIESSKQGEVIFEYPSLLEGTLLRRYKRFFVDVLLPDGKEVICHCPNTGPMTGLLDGQPKVMVSPSNDPKRKTGFTLEMIKSNGVWVGVHSALANKMVEGALERGALTKFLGEINHVIREFTVPEEKHGGISEVIGPTSNTKKGLERDSLPGTSRKSNKTASSRIDFLLCQDIQPQLDSSDIEKKGRKRMKVIDQHKLVGRKTYLEVKSVTLHVETSLSQPRAEFPDTVSVRAQKHVKLLTSIAQEGKDDAVMLYLVQRGDCRSFSPCFAKDPGYAELVLGARAAGVRLLPLACELRVEPGGIGEVASGAVVLLGELPLDLPGAIRTAAAAVRQEESRTAAAQVLLSPSWHSSKGAEGGAEQTMLRRSSSGLGRRRGHAVGPEEEGGGRPVESMTVPELRAALRAQGLPVGGRKAELVNRLFGHGTGRLEAEETI</sequence>
<feature type="region of interest" description="Disordered" evidence="1">
    <location>
        <begin position="416"/>
        <end position="458"/>
    </location>
</feature>
<dbReference type="Pfam" id="PF03749">
    <property type="entry name" value="SfsA"/>
    <property type="match status" value="1"/>
</dbReference>
<dbReference type="EMBL" id="HBIU01028743">
    <property type="protein sequence ID" value="CAE0634524.1"/>
    <property type="molecule type" value="Transcribed_RNA"/>
</dbReference>
<proteinExistence type="inferred from homology"/>
<dbReference type="HAMAP" id="MF_00095">
    <property type="entry name" value="SfsA"/>
    <property type="match status" value="1"/>
</dbReference>
<keyword evidence="2" id="KW-0732">Signal</keyword>
<dbReference type="Pfam" id="PF02037">
    <property type="entry name" value="SAP"/>
    <property type="match status" value="1"/>
</dbReference>
<dbReference type="PANTHER" id="PTHR30545:SF2">
    <property type="entry name" value="SUGAR FERMENTATION STIMULATION PROTEIN A"/>
    <property type="match status" value="1"/>
</dbReference>
<dbReference type="Pfam" id="PF17746">
    <property type="entry name" value="SfsA_N"/>
    <property type="match status" value="1"/>
</dbReference>
<protein>
    <recommendedName>
        <fullName evidence="3">SAP domain-containing protein</fullName>
    </recommendedName>
</protein>
<dbReference type="Gene3D" id="2.40.50.580">
    <property type="match status" value="1"/>
</dbReference>
<dbReference type="InterPro" id="IPR003034">
    <property type="entry name" value="SAP_dom"/>
</dbReference>
<reference evidence="4" key="1">
    <citation type="submission" date="2021-01" db="EMBL/GenBank/DDBJ databases">
        <authorList>
            <person name="Corre E."/>
            <person name="Pelletier E."/>
            <person name="Niang G."/>
            <person name="Scheremetjew M."/>
            <person name="Finn R."/>
            <person name="Kale V."/>
            <person name="Holt S."/>
            <person name="Cochrane G."/>
            <person name="Meng A."/>
            <person name="Brown T."/>
            <person name="Cohen L."/>
        </authorList>
    </citation>
    <scope>NUCLEOTIDE SEQUENCE</scope>
    <source>
        <strain evidence="4">CCMP3107</strain>
    </source>
</reference>
<feature type="signal peptide" evidence="2">
    <location>
        <begin position="1"/>
        <end position="18"/>
    </location>
</feature>
<dbReference type="SMART" id="SM00513">
    <property type="entry name" value="SAP"/>
    <property type="match status" value="1"/>
</dbReference>
<dbReference type="PROSITE" id="PS50800">
    <property type="entry name" value="SAP"/>
    <property type="match status" value="1"/>
</dbReference>
<feature type="region of interest" description="Disordered" evidence="1">
    <location>
        <begin position="196"/>
        <end position="225"/>
    </location>
</feature>
<name>A0A7S3XWV1_HETAK</name>
<evidence type="ECO:0000256" key="2">
    <source>
        <dbReference type="SAM" id="SignalP"/>
    </source>
</evidence>
<accession>A0A7S3XWV1</accession>
<dbReference type="SUPFAM" id="SSF68906">
    <property type="entry name" value="SAP domain"/>
    <property type="match status" value="1"/>
</dbReference>
<organism evidence="4">
    <name type="scientific">Heterosigma akashiwo</name>
    <name type="common">Chromophytic alga</name>
    <name type="synonym">Heterosigma carterae</name>
    <dbReference type="NCBI Taxonomy" id="2829"/>
    <lineage>
        <taxon>Eukaryota</taxon>
        <taxon>Sar</taxon>
        <taxon>Stramenopiles</taxon>
        <taxon>Ochrophyta</taxon>
        <taxon>Raphidophyceae</taxon>
        <taxon>Chattonellales</taxon>
        <taxon>Chattonellaceae</taxon>
        <taxon>Heterosigma</taxon>
    </lineage>
</organism>
<dbReference type="Gene3D" id="1.10.720.30">
    <property type="entry name" value="SAP domain"/>
    <property type="match status" value="1"/>
</dbReference>
<dbReference type="CDD" id="cd22359">
    <property type="entry name" value="SfsA-like_bacterial"/>
    <property type="match status" value="1"/>
</dbReference>
<dbReference type="InterPro" id="IPR005224">
    <property type="entry name" value="SfsA"/>
</dbReference>
<dbReference type="Gene3D" id="3.40.1350.60">
    <property type="match status" value="1"/>
</dbReference>
<evidence type="ECO:0000313" key="4">
    <source>
        <dbReference type="EMBL" id="CAE0634524.1"/>
    </source>
</evidence>
<dbReference type="AlphaFoldDB" id="A0A7S3XWV1"/>